<dbReference type="Pfam" id="PF08075">
    <property type="entry name" value="NOPS"/>
    <property type="match status" value="1"/>
</dbReference>
<keyword evidence="3 4" id="KW-0694">RNA-binding</keyword>
<feature type="compositionally biased region" description="Gly residues" evidence="5">
    <location>
        <begin position="466"/>
        <end position="491"/>
    </location>
</feature>
<dbReference type="InterPro" id="IPR012677">
    <property type="entry name" value="Nucleotide-bd_a/b_plait_sf"/>
</dbReference>
<feature type="region of interest" description="Disordered" evidence="5">
    <location>
        <begin position="1"/>
        <end position="116"/>
    </location>
</feature>
<dbReference type="Proteomes" id="UP000001307">
    <property type="component" value="Unassembled WGS sequence"/>
</dbReference>
<comment type="subcellular location">
    <subcellularLocation>
        <location evidence="1">Nucleus speckle</location>
    </subcellularLocation>
</comment>
<evidence type="ECO:0000259" key="6">
    <source>
        <dbReference type="PROSITE" id="PS50102"/>
    </source>
</evidence>
<organism evidence="7">
    <name type="scientific">Oikopleura dioica</name>
    <name type="common">Tunicate</name>
    <dbReference type="NCBI Taxonomy" id="34765"/>
    <lineage>
        <taxon>Eukaryota</taxon>
        <taxon>Metazoa</taxon>
        <taxon>Chordata</taxon>
        <taxon>Tunicata</taxon>
        <taxon>Appendicularia</taxon>
        <taxon>Copelata</taxon>
        <taxon>Oikopleuridae</taxon>
        <taxon>Oikopleura</taxon>
    </lineage>
</organism>
<evidence type="ECO:0000256" key="5">
    <source>
        <dbReference type="SAM" id="MobiDB-lite"/>
    </source>
</evidence>
<dbReference type="Gene3D" id="3.30.70.330">
    <property type="match status" value="2"/>
</dbReference>
<feature type="region of interest" description="Disordered" evidence="5">
    <location>
        <begin position="361"/>
        <end position="552"/>
    </location>
</feature>
<feature type="domain" description="RRM" evidence="6">
    <location>
        <begin position="191"/>
        <end position="252"/>
    </location>
</feature>
<protein>
    <recommendedName>
        <fullName evidence="6">RRM domain-containing protein</fullName>
    </recommendedName>
</protein>
<keyword evidence="2" id="KW-0677">Repeat</keyword>
<gene>
    <name evidence="7" type="ORF">GSOID_T00000935001</name>
</gene>
<dbReference type="PANTHER" id="PTHR15241:SF304">
    <property type="entry name" value="RRM DOMAIN-CONTAINING PROTEIN"/>
    <property type="match status" value="1"/>
</dbReference>
<reference evidence="7" key="1">
    <citation type="journal article" date="2010" name="Science">
        <title>Plasticity of animal genome architecture unmasked by rapid evolution of a pelagic tunicate.</title>
        <authorList>
            <person name="Denoeud F."/>
            <person name="Henriet S."/>
            <person name="Mungpakdee S."/>
            <person name="Aury J.M."/>
            <person name="Da Silva C."/>
            <person name="Brinkmann H."/>
            <person name="Mikhaleva J."/>
            <person name="Olsen L.C."/>
            <person name="Jubin C."/>
            <person name="Canestro C."/>
            <person name="Bouquet J.M."/>
            <person name="Danks G."/>
            <person name="Poulain J."/>
            <person name="Campsteijn C."/>
            <person name="Adamski M."/>
            <person name="Cross I."/>
            <person name="Yadetie F."/>
            <person name="Muffato M."/>
            <person name="Louis A."/>
            <person name="Butcher S."/>
            <person name="Tsagkogeorga G."/>
            <person name="Konrad A."/>
            <person name="Singh S."/>
            <person name="Jensen M.F."/>
            <person name="Cong E.H."/>
            <person name="Eikeseth-Otteraa H."/>
            <person name="Noel B."/>
            <person name="Anthouard V."/>
            <person name="Porcel B.M."/>
            <person name="Kachouri-Lafond R."/>
            <person name="Nishino A."/>
            <person name="Ugolini M."/>
            <person name="Chourrout P."/>
            <person name="Nishida H."/>
            <person name="Aasland R."/>
            <person name="Huzurbazar S."/>
            <person name="Westhof E."/>
            <person name="Delsuc F."/>
            <person name="Lehrach H."/>
            <person name="Reinhardt R."/>
            <person name="Weissenbach J."/>
            <person name="Roy S.W."/>
            <person name="Artiguenave F."/>
            <person name="Postlethwait J.H."/>
            <person name="Manak J.R."/>
            <person name="Thompson E.M."/>
            <person name="Jaillon O."/>
            <person name="Du Pasquier L."/>
            <person name="Boudinot P."/>
            <person name="Liberles D.A."/>
            <person name="Volff J.N."/>
            <person name="Philippe H."/>
            <person name="Lenhard B."/>
            <person name="Roest Crollius H."/>
            <person name="Wincker P."/>
            <person name="Chourrout D."/>
        </authorList>
    </citation>
    <scope>NUCLEOTIDE SEQUENCE [LARGE SCALE GENOMIC DNA]</scope>
</reference>
<evidence type="ECO:0000313" key="7">
    <source>
        <dbReference type="EMBL" id="CBY20926.1"/>
    </source>
</evidence>
<feature type="compositionally biased region" description="Polar residues" evidence="5">
    <location>
        <begin position="25"/>
        <end position="37"/>
    </location>
</feature>
<feature type="compositionally biased region" description="Polar residues" evidence="5">
    <location>
        <begin position="433"/>
        <end position="444"/>
    </location>
</feature>
<dbReference type="GO" id="GO:0016607">
    <property type="term" value="C:nuclear speck"/>
    <property type="evidence" value="ECO:0007669"/>
    <property type="project" value="UniProtKB-SubCell"/>
</dbReference>
<feature type="compositionally biased region" description="Basic and acidic residues" evidence="5">
    <location>
        <begin position="10"/>
        <end position="22"/>
    </location>
</feature>
<evidence type="ECO:0000256" key="4">
    <source>
        <dbReference type="PROSITE-ProRule" id="PRU00176"/>
    </source>
</evidence>
<feature type="compositionally biased region" description="Basic and acidic residues" evidence="5">
    <location>
        <begin position="367"/>
        <end position="392"/>
    </location>
</feature>
<dbReference type="InParanoid" id="E4WQN5"/>
<dbReference type="CDD" id="cd12931">
    <property type="entry name" value="eNOPS_SF"/>
    <property type="match status" value="1"/>
</dbReference>
<feature type="domain" description="RRM" evidence="6">
    <location>
        <begin position="115"/>
        <end position="189"/>
    </location>
</feature>
<dbReference type="FunFam" id="3.30.70.330:FF:000043">
    <property type="entry name" value="paraspeckle component 1 isoform X1"/>
    <property type="match status" value="1"/>
</dbReference>
<dbReference type="PANTHER" id="PTHR15241">
    <property type="entry name" value="TRANSFORMER-2-RELATED"/>
    <property type="match status" value="1"/>
</dbReference>
<dbReference type="OrthoDB" id="10067824at2759"/>
<dbReference type="InterPro" id="IPR000504">
    <property type="entry name" value="RRM_dom"/>
</dbReference>
<accession>E4WQN5</accession>
<dbReference type="Gene3D" id="6.10.250.1170">
    <property type="match status" value="1"/>
</dbReference>
<dbReference type="AlphaFoldDB" id="E4WQN5"/>
<name>E4WQN5_OIKDI</name>
<evidence type="ECO:0000256" key="1">
    <source>
        <dbReference type="ARBA" id="ARBA00004324"/>
    </source>
</evidence>
<dbReference type="CDD" id="cd12333">
    <property type="entry name" value="RRM2_p54nrb_like"/>
    <property type="match status" value="1"/>
</dbReference>
<feature type="compositionally biased region" description="Gly residues" evidence="5">
    <location>
        <begin position="504"/>
        <end position="529"/>
    </location>
</feature>
<dbReference type="SUPFAM" id="SSF54928">
    <property type="entry name" value="RNA-binding domain, RBD"/>
    <property type="match status" value="1"/>
</dbReference>
<sequence length="552" mass="61625">MSQPMAQNAQKEEFTPQIDAKKTVTMPNRGSTPNQKTGGKPNHANQNSNPFNRTPNNRNNEQRQFTPRNNGQGRNHVNKGNQQSSTLKNFNDGKPVEFEPDPEKEEGSQESTGQSRLFVGGLPEAITQEQVRQMFQKFGEVKEVYIPQGKTFAFIKMTNRMQADQAKYGLSGKTIAGQNRPIRVKFAAQGTSVEVKNLSPLISNERLYDAFSRFGKIERAVVMVDERGKSLEKGIVEFDRKNSATKAIEQVNQGCFFLTMSPRAVVCAAVDSVDDADGLQEECLYNTYGFEEEYSFPPRFAAQETFEMDFGNRWKALEELERSQIEIVKIESAERKKRLEQEMHVGMGEEQERLIRREMEQQQARLRQMEETRRQRQEDLRARHEQEIESAKRQRLSLNESHLQLKHLVEGSGMRDPESYRPPPTFRPDDQLDSISTFGNQNQSFDEDSRSMASHNGWPSPAQRGSRGGRGRGGPFSPSGRGGGAPRGGFSGSQNFDPIKDQHGNGGPPQRGGRGGGNFRGGGRGGFGDSRGRGRGGRGGAGRGRGGRSGPY</sequence>
<proteinExistence type="predicted"/>
<feature type="compositionally biased region" description="Polar residues" evidence="5">
    <location>
        <begin position="65"/>
        <end position="89"/>
    </location>
</feature>
<dbReference type="PROSITE" id="PS50102">
    <property type="entry name" value="RRM"/>
    <property type="match status" value="2"/>
</dbReference>
<evidence type="ECO:0000256" key="3">
    <source>
        <dbReference type="ARBA" id="ARBA00022884"/>
    </source>
</evidence>
<dbReference type="InterPro" id="IPR035979">
    <property type="entry name" value="RBD_domain_sf"/>
</dbReference>
<dbReference type="InterPro" id="IPR012975">
    <property type="entry name" value="NOPS"/>
</dbReference>
<evidence type="ECO:0000256" key="2">
    <source>
        <dbReference type="ARBA" id="ARBA00022737"/>
    </source>
</evidence>
<keyword evidence="8" id="KW-1185">Reference proteome</keyword>
<evidence type="ECO:0000313" key="8">
    <source>
        <dbReference type="Proteomes" id="UP000001307"/>
    </source>
</evidence>
<feature type="compositionally biased region" description="Low complexity" evidence="5">
    <location>
        <begin position="45"/>
        <end position="64"/>
    </location>
</feature>
<feature type="compositionally biased region" description="Basic and acidic residues" evidence="5">
    <location>
        <begin position="407"/>
        <end position="419"/>
    </location>
</feature>
<dbReference type="SMART" id="SM00360">
    <property type="entry name" value="RRM"/>
    <property type="match status" value="2"/>
</dbReference>
<feature type="compositionally biased region" description="Gly residues" evidence="5">
    <location>
        <begin position="537"/>
        <end position="552"/>
    </location>
</feature>
<dbReference type="Pfam" id="PF00076">
    <property type="entry name" value="RRM_1"/>
    <property type="match status" value="2"/>
</dbReference>
<dbReference type="GO" id="GO:0003723">
    <property type="term" value="F:RNA binding"/>
    <property type="evidence" value="ECO:0007669"/>
    <property type="project" value="UniProtKB-UniRule"/>
</dbReference>
<dbReference type="EMBL" id="FN653015">
    <property type="protein sequence ID" value="CBY20926.1"/>
    <property type="molecule type" value="Genomic_DNA"/>
</dbReference>